<keyword evidence="2" id="KW-1185">Reference proteome</keyword>
<evidence type="ECO:0008006" key="3">
    <source>
        <dbReference type="Google" id="ProtNLM"/>
    </source>
</evidence>
<protein>
    <recommendedName>
        <fullName evidence="3">Phage protein</fullName>
    </recommendedName>
</protein>
<proteinExistence type="predicted"/>
<reference evidence="1 2" key="1">
    <citation type="submission" date="2017-05" db="EMBL/GenBank/DDBJ databases">
        <title>The Genome Sequence of Enterococcus sp. 8G7_MSG3316.</title>
        <authorList>
            <consortium name="The Broad Institute Genomics Platform"/>
            <consortium name="The Broad Institute Genomic Center for Infectious Diseases"/>
            <person name="Earl A."/>
            <person name="Manson A."/>
            <person name="Schwartman J."/>
            <person name="Gilmore M."/>
            <person name="Abouelleil A."/>
            <person name="Cao P."/>
            <person name="Chapman S."/>
            <person name="Cusick C."/>
            <person name="Shea T."/>
            <person name="Young S."/>
            <person name="Neafsey D."/>
            <person name="Nusbaum C."/>
            <person name="Birren B."/>
        </authorList>
    </citation>
    <scope>NUCLEOTIDE SEQUENCE [LARGE SCALE GENOMIC DNA]</scope>
    <source>
        <strain evidence="1 2">8G7_MSG3316</strain>
    </source>
</reference>
<evidence type="ECO:0000313" key="1">
    <source>
        <dbReference type="EMBL" id="OTN76761.1"/>
    </source>
</evidence>
<gene>
    <name evidence="1" type="ORF">A5886_001840</name>
</gene>
<accession>A0A242A7Q8</accession>
<dbReference type="AlphaFoldDB" id="A0A242A7Q8"/>
<name>A0A242A7Q8_9ENTE</name>
<dbReference type="EMBL" id="NGKU01000001">
    <property type="protein sequence ID" value="OTN76761.1"/>
    <property type="molecule type" value="Genomic_DNA"/>
</dbReference>
<dbReference type="OrthoDB" id="2231510at2"/>
<sequence length="79" mass="9005">MPKNTLSDLNNFLFGQLERLDNPDMTHEELDAEIKRTSAMTDVAEKVIKNANTVLEAEKLYSGKDGWVDPKRRPKMIEG</sequence>
<evidence type="ECO:0000313" key="2">
    <source>
        <dbReference type="Proteomes" id="UP000195043"/>
    </source>
</evidence>
<dbReference type="Proteomes" id="UP000195043">
    <property type="component" value="Unassembled WGS sequence"/>
</dbReference>
<organism evidence="1 2">
    <name type="scientific">Candidatus Enterococcus testudinis</name>
    <dbReference type="NCBI Taxonomy" id="1834191"/>
    <lineage>
        <taxon>Bacteria</taxon>
        <taxon>Bacillati</taxon>
        <taxon>Bacillota</taxon>
        <taxon>Bacilli</taxon>
        <taxon>Lactobacillales</taxon>
        <taxon>Enterococcaceae</taxon>
        <taxon>Enterococcus</taxon>
    </lineage>
</organism>
<dbReference type="STRING" id="1834191.A5886_001840"/>
<comment type="caution">
    <text evidence="1">The sequence shown here is derived from an EMBL/GenBank/DDBJ whole genome shotgun (WGS) entry which is preliminary data.</text>
</comment>
<dbReference type="RefSeq" id="WP_086274749.1">
    <property type="nucleotide sequence ID" value="NZ_NGKU01000001.1"/>
</dbReference>